<dbReference type="NCBIfam" id="TIGR00756">
    <property type="entry name" value="PPR"/>
    <property type="match status" value="2"/>
</dbReference>
<dbReference type="PROSITE" id="PS51375">
    <property type="entry name" value="PPR"/>
    <property type="match status" value="1"/>
</dbReference>
<sequence>MCETGKVEDAWGLFCSLSVKGVKPDVVAYITIMSCLCRKGLHREINELYTKMKGDGLMLNDGTLCLRDGDITVSAELIKEMLSHGYAPSGGGKKVVSLLRVCALLSSSEPALSLALMNISRKQSLLFLTWVSFLHKFEMQNLPMQTTVEELKAKRDDLSRRVESEENKGLQRLAKVQSLKLSYPYGKRVFKMLKEVENIKANGVFQLIADKAQASAVVERPI</sequence>
<comment type="similarity">
    <text evidence="1">Belongs to the PPR family. P subfamily.</text>
</comment>
<evidence type="ECO:0000256" key="1">
    <source>
        <dbReference type="ARBA" id="ARBA00007626"/>
    </source>
</evidence>
<dbReference type="PANTHER" id="PTHR47941">
    <property type="entry name" value="PENTATRICOPEPTIDE REPEAT-CONTAINING PROTEIN 3, MITOCHONDRIAL"/>
    <property type="match status" value="1"/>
</dbReference>
<feature type="repeat" description="PPR" evidence="3">
    <location>
        <begin position="25"/>
        <end position="59"/>
    </location>
</feature>
<gene>
    <name evidence="4" type="ORF">BOLC4T24433H</name>
</gene>
<evidence type="ECO:0000313" key="4">
    <source>
        <dbReference type="EMBL" id="VDD08982.1"/>
    </source>
</evidence>
<dbReference type="Pfam" id="PF13041">
    <property type="entry name" value="PPR_2"/>
    <property type="match status" value="1"/>
</dbReference>
<dbReference type="Gene3D" id="1.25.40.10">
    <property type="entry name" value="Tetratricopeptide repeat domain"/>
    <property type="match status" value="1"/>
</dbReference>
<dbReference type="EMBL" id="LR031873">
    <property type="protein sequence ID" value="VDD08982.1"/>
    <property type="molecule type" value="Genomic_DNA"/>
</dbReference>
<proteinExistence type="inferred from homology"/>
<evidence type="ECO:0000256" key="3">
    <source>
        <dbReference type="PROSITE-ProRule" id="PRU00708"/>
    </source>
</evidence>
<evidence type="ECO:0000256" key="2">
    <source>
        <dbReference type="ARBA" id="ARBA00022737"/>
    </source>
</evidence>
<evidence type="ECO:0008006" key="5">
    <source>
        <dbReference type="Google" id="ProtNLM"/>
    </source>
</evidence>
<dbReference type="InterPro" id="IPR011990">
    <property type="entry name" value="TPR-like_helical_dom_sf"/>
</dbReference>
<accession>A0A3P6CKS6</accession>
<reference evidence="4" key="1">
    <citation type="submission" date="2018-11" db="EMBL/GenBank/DDBJ databases">
        <authorList>
            <consortium name="Genoscope - CEA"/>
            <person name="William W."/>
        </authorList>
    </citation>
    <scope>NUCLEOTIDE SEQUENCE</scope>
</reference>
<dbReference type="AlphaFoldDB" id="A0A3P6CKS6"/>
<organism evidence="4">
    <name type="scientific">Brassica oleracea</name>
    <name type="common">Wild cabbage</name>
    <dbReference type="NCBI Taxonomy" id="3712"/>
    <lineage>
        <taxon>Eukaryota</taxon>
        <taxon>Viridiplantae</taxon>
        <taxon>Streptophyta</taxon>
        <taxon>Embryophyta</taxon>
        <taxon>Tracheophyta</taxon>
        <taxon>Spermatophyta</taxon>
        <taxon>Magnoliopsida</taxon>
        <taxon>eudicotyledons</taxon>
        <taxon>Gunneridae</taxon>
        <taxon>Pentapetalae</taxon>
        <taxon>rosids</taxon>
        <taxon>malvids</taxon>
        <taxon>Brassicales</taxon>
        <taxon>Brassicaceae</taxon>
        <taxon>Brassiceae</taxon>
        <taxon>Brassica</taxon>
    </lineage>
</organism>
<protein>
    <recommendedName>
        <fullName evidence="5">Pentatricopeptide repeat-containing protein</fullName>
    </recommendedName>
</protein>
<dbReference type="InterPro" id="IPR002885">
    <property type="entry name" value="PPR_rpt"/>
</dbReference>
<keyword evidence="2" id="KW-0677">Repeat</keyword>
<name>A0A3P6CKS6_BRAOL</name>